<dbReference type="EMBL" id="BGZK01000830">
    <property type="protein sequence ID" value="GBP62062.1"/>
    <property type="molecule type" value="Genomic_DNA"/>
</dbReference>
<proteinExistence type="predicted"/>
<dbReference type="Proteomes" id="UP000299102">
    <property type="component" value="Unassembled WGS sequence"/>
</dbReference>
<dbReference type="AlphaFoldDB" id="A0A4C1XGD9"/>
<comment type="caution">
    <text evidence="1">The sequence shown here is derived from an EMBL/GenBank/DDBJ whole genome shotgun (WGS) entry which is preliminary data.</text>
</comment>
<evidence type="ECO:0000313" key="2">
    <source>
        <dbReference type="Proteomes" id="UP000299102"/>
    </source>
</evidence>
<reference evidence="1 2" key="1">
    <citation type="journal article" date="2019" name="Commun. Biol.">
        <title>The bagworm genome reveals a unique fibroin gene that provides high tensile strength.</title>
        <authorList>
            <person name="Kono N."/>
            <person name="Nakamura H."/>
            <person name="Ohtoshi R."/>
            <person name="Tomita M."/>
            <person name="Numata K."/>
            <person name="Arakawa K."/>
        </authorList>
    </citation>
    <scope>NUCLEOTIDE SEQUENCE [LARGE SCALE GENOMIC DNA]</scope>
</reference>
<name>A0A4C1XGD9_EUMVA</name>
<keyword evidence="2" id="KW-1185">Reference proteome</keyword>
<gene>
    <name evidence="1" type="ORF">EVAR_54087_1</name>
</gene>
<organism evidence="1 2">
    <name type="scientific">Eumeta variegata</name>
    <name type="common">Bagworm moth</name>
    <name type="synonym">Eumeta japonica</name>
    <dbReference type="NCBI Taxonomy" id="151549"/>
    <lineage>
        <taxon>Eukaryota</taxon>
        <taxon>Metazoa</taxon>
        <taxon>Ecdysozoa</taxon>
        <taxon>Arthropoda</taxon>
        <taxon>Hexapoda</taxon>
        <taxon>Insecta</taxon>
        <taxon>Pterygota</taxon>
        <taxon>Neoptera</taxon>
        <taxon>Endopterygota</taxon>
        <taxon>Lepidoptera</taxon>
        <taxon>Glossata</taxon>
        <taxon>Ditrysia</taxon>
        <taxon>Tineoidea</taxon>
        <taxon>Psychidae</taxon>
        <taxon>Oiketicinae</taxon>
        <taxon>Eumeta</taxon>
    </lineage>
</organism>
<evidence type="ECO:0000313" key="1">
    <source>
        <dbReference type="EMBL" id="GBP62062.1"/>
    </source>
</evidence>
<accession>A0A4C1XGD9</accession>
<sequence length="119" mass="13517">MRSPPIHRVIHEQGLGIQFVKICTEKKNTGSKAAGGPIVCAHIRHMLDNKLTVSPSVRDPAYGRRRTQPTITYPPHHGNVMVMRVEAQYTRLRPGGVETSRLENIYRRTYVSCRRPSDI</sequence>
<protein>
    <submittedName>
        <fullName evidence="1">Uncharacterized protein</fullName>
    </submittedName>
</protein>